<dbReference type="RefSeq" id="WP_013505621.1">
    <property type="nucleotide sequence ID" value="NC_014836.1"/>
</dbReference>
<dbReference type="AlphaFoldDB" id="E6W3E5"/>
<dbReference type="STRING" id="653733.Selin_1003"/>
<reference evidence="1 2" key="1">
    <citation type="submission" date="2010-12" db="EMBL/GenBank/DDBJ databases">
        <title>Complete sequence of Desulfurispirillum indicum S5.</title>
        <authorList>
            <consortium name="US DOE Joint Genome Institute"/>
            <person name="Lucas S."/>
            <person name="Copeland A."/>
            <person name="Lapidus A."/>
            <person name="Cheng J.-F."/>
            <person name="Goodwin L."/>
            <person name="Pitluck S."/>
            <person name="Chertkov O."/>
            <person name="Held B."/>
            <person name="Detter J.C."/>
            <person name="Han C."/>
            <person name="Tapia R."/>
            <person name="Land M."/>
            <person name="Hauser L."/>
            <person name="Kyrpides N."/>
            <person name="Ivanova N."/>
            <person name="Mikhailova N."/>
            <person name="Haggblom M."/>
            <person name="Rauschenbach I."/>
            <person name="Bini E."/>
            <person name="Woyke T."/>
        </authorList>
    </citation>
    <scope>NUCLEOTIDE SEQUENCE [LARGE SCALE GENOMIC DNA]</scope>
    <source>
        <strain evidence="2">ATCC BAA-1389 / DSM 22839 / S5</strain>
    </source>
</reference>
<dbReference type="EMBL" id="CP002432">
    <property type="protein sequence ID" value="ADU65738.1"/>
    <property type="molecule type" value="Genomic_DNA"/>
</dbReference>
<sequence>MFSTSITQGVNPYSQVQKNTTVRADQSQAYHRTAQTRVAAQTDAVVLSEEARQLYGELVPGEKAEQGEQDDPRIPPIHLWENLVNDPDYAEEMARNAAYIPDGLMLRINPDAAKMGERVLLDDLFLYLDGTPVTFSDGSYEEYRDAFYRESAIVNQQRIDLYEEAKRNGVSGADLYRVIHEFNFSLPESYLEKSGRVFQREILFARAEGASTSDEIYQMIHSSEAESYLEKNNEANQRETAFARAGN</sequence>
<dbReference type="HOGENOM" id="CLU_1313753_0_0_0"/>
<gene>
    <name evidence="1" type="ordered locus">Selin_1003</name>
</gene>
<dbReference type="OrthoDB" id="6289186at2"/>
<dbReference type="KEGG" id="din:Selin_1003"/>
<dbReference type="Proteomes" id="UP000002572">
    <property type="component" value="Chromosome"/>
</dbReference>
<evidence type="ECO:0000313" key="1">
    <source>
        <dbReference type="EMBL" id="ADU65738.1"/>
    </source>
</evidence>
<protein>
    <submittedName>
        <fullName evidence="1">Uncharacterized protein</fullName>
    </submittedName>
</protein>
<organism evidence="1 2">
    <name type="scientific">Desulfurispirillum indicum (strain ATCC BAA-1389 / DSM 22839 / S5)</name>
    <dbReference type="NCBI Taxonomy" id="653733"/>
    <lineage>
        <taxon>Bacteria</taxon>
        <taxon>Pseudomonadati</taxon>
        <taxon>Chrysiogenota</taxon>
        <taxon>Chrysiogenia</taxon>
        <taxon>Chrysiogenales</taxon>
        <taxon>Chrysiogenaceae</taxon>
        <taxon>Desulfurispirillum</taxon>
    </lineage>
</organism>
<dbReference type="InParanoid" id="E6W3E5"/>
<evidence type="ECO:0000313" key="2">
    <source>
        <dbReference type="Proteomes" id="UP000002572"/>
    </source>
</evidence>
<keyword evidence="2" id="KW-1185">Reference proteome</keyword>
<accession>E6W3E5</accession>
<proteinExistence type="predicted"/>
<name>E6W3E5_DESIS</name>